<keyword evidence="1" id="KW-1133">Transmembrane helix</keyword>
<dbReference type="Proteomes" id="UP001175211">
    <property type="component" value="Unassembled WGS sequence"/>
</dbReference>
<dbReference type="EMBL" id="JAUEPS010000041">
    <property type="protein sequence ID" value="KAK0448413.1"/>
    <property type="molecule type" value="Genomic_DNA"/>
</dbReference>
<dbReference type="RefSeq" id="XP_060326518.1">
    <property type="nucleotide sequence ID" value="XM_060483668.1"/>
</dbReference>
<dbReference type="AlphaFoldDB" id="A0AA39MW48"/>
<keyword evidence="3" id="KW-1185">Reference proteome</keyword>
<keyword evidence="1" id="KW-0812">Transmembrane</keyword>
<keyword evidence="1" id="KW-0472">Membrane</keyword>
<gene>
    <name evidence="2" type="ORF">EV420DRAFT_841870</name>
</gene>
<organism evidence="2 3">
    <name type="scientific">Armillaria tabescens</name>
    <name type="common">Ringless honey mushroom</name>
    <name type="synonym">Agaricus tabescens</name>
    <dbReference type="NCBI Taxonomy" id="1929756"/>
    <lineage>
        <taxon>Eukaryota</taxon>
        <taxon>Fungi</taxon>
        <taxon>Dikarya</taxon>
        <taxon>Basidiomycota</taxon>
        <taxon>Agaricomycotina</taxon>
        <taxon>Agaricomycetes</taxon>
        <taxon>Agaricomycetidae</taxon>
        <taxon>Agaricales</taxon>
        <taxon>Marasmiineae</taxon>
        <taxon>Physalacriaceae</taxon>
        <taxon>Desarmillaria</taxon>
    </lineage>
</organism>
<proteinExistence type="predicted"/>
<name>A0AA39MW48_ARMTA</name>
<sequence>MPAPDASLTVRPALGHVNLMVDTFIANAQVDDLRTIVRNLVGSGLPNIGSTFSAAARVRLQQSGASSGSVRGPLFKRDAHDENIHPSENLQDTLRRARCLFGAGLGFASLVVLAVVVRATIGLRWDKETEMADILAEVDADICQAIQSSKEELEGGRVDDHTKAREAVRELRNAVKESLLDVESWGGEYPFERASASFEYWKV</sequence>
<evidence type="ECO:0000256" key="1">
    <source>
        <dbReference type="SAM" id="Phobius"/>
    </source>
</evidence>
<evidence type="ECO:0000313" key="2">
    <source>
        <dbReference type="EMBL" id="KAK0448413.1"/>
    </source>
</evidence>
<comment type="caution">
    <text evidence="2">The sequence shown here is derived from an EMBL/GenBank/DDBJ whole genome shotgun (WGS) entry which is preliminary data.</text>
</comment>
<reference evidence="2" key="1">
    <citation type="submission" date="2023-06" db="EMBL/GenBank/DDBJ databases">
        <authorList>
            <consortium name="Lawrence Berkeley National Laboratory"/>
            <person name="Ahrendt S."/>
            <person name="Sahu N."/>
            <person name="Indic B."/>
            <person name="Wong-Bajracharya J."/>
            <person name="Merenyi Z."/>
            <person name="Ke H.-M."/>
            <person name="Monk M."/>
            <person name="Kocsube S."/>
            <person name="Drula E."/>
            <person name="Lipzen A."/>
            <person name="Balint B."/>
            <person name="Henrissat B."/>
            <person name="Andreopoulos B."/>
            <person name="Martin F.M."/>
            <person name="Harder C.B."/>
            <person name="Rigling D."/>
            <person name="Ford K.L."/>
            <person name="Foster G.D."/>
            <person name="Pangilinan J."/>
            <person name="Papanicolaou A."/>
            <person name="Barry K."/>
            <person name="LaButti K."/>
            <person name="Viragh M."/>
            <person name="Koriabine M."/>
            <person name="Yan M."/>
            <person name="Riley R."/>
            <person name="Champramary S."/>
            <person name="Plett K.L."/>
            <person name="Tsai I.J."/>
            <person name="Slot J."/>
            <person name="Sipos G."/>
            <person name="Plett J."/>
            <person name="Nagy L.G."/>
            <person name="Grigoriev I.V."/>
        </authorList>
    </citation>
    <scope>NUCLEOTIDE SEQUENCE</scope>
    <source>
        <strain evidence="2">CCBAS 213</strain>
    </source>
</reference>
<protein>
    <submittedName>
        <fullName evidence="2">Uncharacterized protein</fullName>
    </submittedName>
</protein>
<evidence type="ECO:0000313" key="3">
    <source>
        <dbReference type="Proteomes" id="UP001175211"/>
    </source>
</evidence>
<feature type="transmembrane region" description="Helical" evidence="1">
    <location>
        <begin position="100"/>
        <end position="121"/>
    </location>
</feature>
<dbReference type="GeneID" id="85367216"/>
<accession>A0AA39MW48</accession>